<dbReference type="PANTHER" id="PTHR47099:SF1">
    <property type="entry name" value="METHYLCOBAMIDE:COM METHYLTRANSFERASE MTBA"/>
    <property type="match status" value="1"/>
</dbReference>
<protein>
    <submittedName>
        <fullName evidence="2">Uroporphyrinogen decarboxylase family protein</fullName>
    </submittedName>
</protein>
<sequence length="311" mass="35489">MTKMQRFHAALRDDDVDHVPCTAWMHYVTETLGGTEHAMRHARWVRDCNWDICKVVNDFHYPFPAGLETLESAQDMLRFEPMSLDEPSFAEEIKAIRILRAEFGPDMPILMTTFDPLRQVVRRAGMSTMPLILGNAREAHRMLEAVTDTMCRYMDGLRKAGCDGIHFATNSALRPPNPFGFDDRSYEEFVKPYELRMLDAMEGMVRIIHPHGAGIDMQRVIDYPCDAFCVSDRLPGNPGLAQLRELTDKCLMGGIDESQMWQMTPGEVRAQVHQAIAQVGRRKLILSPGCTIPAWVPAHLLQRFREECLRV</sequence>
<dbReference type="RefSeq" id="WP_340342127.1">
    <property type="nucleotide sequence ID" value="NZ_JBBKZT010000004.1"/>
</dbReference>
<comment type="caution">
    <text evidence="2">The sequence shown here is derived from an EMBL/GenBank/DDBJ whole genome shotgun (WGS) entry which is preliminary data.</text>
</comment>
<dbReference type="EMBL" id="JBBKZT010000004">
    <property type="protein sequence ID" value="MEJ8846977.1"/>
    <property type="molecule type" value="Genomic_DNA"/>
</dbReference>
<accession>A0ABU8WHJ6</accession>
<name>A0ABU8WHJ6_9BURK</name>
<dbReference type="Proteomes" id="UP001385892">
    <property type="component" value="Unassembled WGS sequence"/>
</dbReference>
<proteinExistence type="predicted"/>
<dbReference type="Pfam" id="PF01208">
    <property type="entry name" value="URO-D"/>
    <property type="match status" value="1"/>
</dbReference>
<reference evidence="2 3" key="1">
    <citation type="submission" date="2024-03" db="EMBL/GenBank/DDBJ databases">
        <title>Novel species of the genus Variovorax.</title>
        <authorList>
            <person name="Liu Q."/>
            <person name="Xin Y.-H."/>
        </authorList>
    </citation>
    <scope>NUCLEOTIDE SEQUENCE [LARGE SCALE GENOMIC DNA]</scope>
    <source>
        <strain evidence="2 3">KACC 18900</strain>
    </source>
</reference>
<evidence type="ECO:0000313" key="3">
    <source>
        <dbReference type="Proteomes" id="UP001385892"/>
    </source>
</evidence>
<organism evidence="2 3">
    <name type="scientific">Variovorax rhizosphaerae</name>
    <dbReference type="NCBI Taxonomy" id="1836200"/>
    <lineage>
        <taxon>Bacteria</taxon>
        <taxon>Pseudomonadati</taxon>
        <taxon>Pseudomonadota</taxon>
        <taxon>Betaproteobacteria</taxon>
        <taxon>Burkholderiales</taxon>
        <taxon>Comamonadaceae</taxon>
        <taxon>Variovorax</taxon>
    </lineage>
</organism>
<gene>
    <name evidence="2" type="ORF">WKW82_09970</name>
</gene>
<dbReference type="PANTHER" id="PTHR47099">
    <property type="entry name" value="METHYLCOBAMIDE:COM METHYLTRANSFERASE MTBA"/>
    <property type="match status" value="1"/>
</dbReference>
<dbReference type="InterPro" id="IPR038071">
    <property type="entry name" value="UROD/MetE-like_sf"/>
</dbReference>
<keyword evidence="3" id="KW-1185">Reference proteome</keyword>
<feature type="domain" description="Uroporphyrinogen decarboxylase (URO-D)" evidence="1">
    <location>
        <begin position="72"/>
        <end position="306"/>
    </location>
</feature>
<dbReference type="SUPFAM" id="SSF51726">
    <property type="entry name" value="UROD/MetE-like"/>
    <property type="match status" value="1"/>
</dbReference>
<dbReference type="InterPro" id="IPR000257">
    <property type="entry name" value="Uroporphyrinogen_deCOase"/>
</dbReference>
<evidence type="ECO:0000259" key="1">
    <source>
        <dbReference type="Pfam" id="PF01208"/>
    </source>
</evidence>
<dbReference type="InterPro" id="IPR052024">
    <property type="entry name" value="Methanogen_methyltrans"/>
</dbReference>
<dbReference type="Gene3D" id="3.20.20.210">
    <property type="match status" value="1"/>
</dbReference>
<evidence type="ECO:0000313" key="2">
    <source>
        <dbReference type="EMBL" id="MEJ8846977.1"/>
    </source>
</evidence>